<sequence>MVNVLLLKHLHVTLVAVSVSFFVLRFLGRQMGAGFVEARWIKPAPHLIDTLLLLSGIAIATLYRLSPLQAPWLLVKLLLIAGYIWAGIGAMRVADAGRRMLFGLLALCLVGGAVMMAVLKPF</sequence>
<dbReference type="InterPro" id="IPR007360">
    <property type="entry name" value="SirB"/>
</dbReference>
<dbReference type="EMBL" id="JAPHQB010000003">
    <property type="protein sequence ID" value="MCX2800759.1"/>
    <property type="molecule type" value="Genomic_DNA"/>
</dbReference>
<evidence type="ECO:0000313" key="2">
    <source>
        <dbReference type="EMBL" id="MCX2800759.1"/>
    </source>
</evidence>
<dbReference type="PANTHER" id="PTHR39594:SF1">
    <property type="entry name" value="PROTEIN YCHQ"/>
    <property type="match status" value="1"/>
</dbReference>
<feature type="transmembrane region" description="Helical" evidence="1">
    <location>
        <begin position="6"/>
        <end position="27"/>
    </location>
</feature>
<keyword evidence="1" id="KW-1133">Transmembrane helix</keyword>
<dbReference type="PANTHER" id="PTHR39594">
    <property type="entry name" value="PROTEIN YCHQ"/>
    <property type="match status" value="1"/>
</dbReference>
<accession>A0AB35HU05</accession>
<evidence type="ECO:0000256" key="1">
    <source>
        <dbReference type="SAM" id="Phobius"/>
    </source>
</evidence>
<feature type="transmembrane region" description="Helical" evidence="1">
    <location>
        <begin position="71"/>
        <end position="88"/>
    </location>
</feature>
<feature type="transmembrane region" description="Helical" evidence="1">
    <location>
        <begin position="100"/>
        <end position="119"/>
    </location>
</feature>
<dbReference type="Pfam" id="PF04247">
    <property type="entry name" value="SirB"/>
    <property type="match status" value="1"/>
</dbReference>
<gene>
    <name evidence="2" type="ORF">OQJ68_03065</name>
</gene>
<dbReference type="AlphaFoldDB" id="A0AB35HU05"/>
<name>A0AB35HU05_MICTH</name>
<protein>
    <submittedName>
        <fullName evidence="2">SirB2 family protein</fullName>
    </submittedName>
</protein>
<feature type="transmembrane region" description="Helical" evidence="1">
    <location>
        <begin position="47"/>
        <end position="65"/>
    </location>
</feature>
<dbReference type="Proteomes" id="UP001209730">
    <property type="component" value="Unassembled WGS sequence"/>
</dbReference>
<comment type="caution">
    <text evidence="2">The sequence shown here is derived from an EMBL/GenBank/DDBJ whole genome shotgun (WGS) entry which is preliminary data.</text>
</comment>
<dbReference type="RefSeq" id="WP_266065709.1">
    <property type="nucleotide sequence ID" value="NZ_JAPHQB010000003.1"/>
</dbReference>
<proteinExistence type="predicted"/>
<reference evidence="2" key="1">
    <citation type="submission" date="2022-11" db="EMBL/GenBank/DDBJ databases">
        <title>Chitin-degrading and fungicidal potential of chitinolytic bacterial strains from marine environment of the Pacific Ocean regions.</title>
        <authorList>
            <person name="Pentekhina I."/>
            <person name="Nedashkovskaya O."/>
            <person name="Seitkalieva A."/>
            <person name="Podvolotskaya A."/>
            <person name="Tekutyeva L."/>
            <person name="Balabanova L."/>
        </authorList>
    </citation>
    <scope>NUCLEOTIDE SEQUENCE</scope>
    <source>
        <strain evidence="2">KMM 6838</strain>
    </source>
</reference>
<keyword evidence="1" id="KW-0812">Transmembrane</keyword>
<keyword evidence="1" id="KW-0472">Membrane</keyword>
<dbReference type="PIRSF" id="PIRSF005610">
    <property type="entry name" value="SirB"/>
    <property type="match status" value="1"/>
</dbReference>
<organism evidence="2 3">
    <name type="scientific">Microbulbifer thermotolerans</name>
    <dbReference type="NCBI Taxonomy" id="252514"/>
    <lineage>
        <taxon>Bacteria</taxon>
        <taxon>Pseudomonadati</taxon>
        <taxon>Pseudomonadota</taxon>
        <taxon>Gammaproteobacteria</taxon>
        <taxon>Cellvibrionales</taxon>
        <taxon>Microbulbiferaceae</taxon>
        <taxon>Microbulbifer</taxon>
    </lineage>
</organism>
<evidence type="ECO:0000313" key="3">
    <source>
        <dbReference type="Proteomes" id="UP001209730"/>
    </source>
</evidence>
<dbReference type="GO" id="GO:0005886">
    <property type="term" value="C:plasma membrane"/>
    <property type="evidence" value="ECO:0007669"/>
    <property type="project" value="TreeGrafter"/>
</dbReference>